<dbReference type="Proteomes" id="UP000321787">
    <property type="component" value="Unassembled WGS sequence"/>
</dbReference>
<sequence>MQVELSQADVDMAIKALERCRLTYQQEQVILRRIGRAVIKQAKLNIRKQRDINGQPFAPRLKKRKGRRRLLPNIAKKLQVKANANHVDVGFRNSVTGRIAHTQQYGTPSETWSARRITKVRGPVTSYDKPATAKQAKILIKAGFKIKKLRGKGKKRPTVKWVTENLKQGQLWAIWKDITNKQSVTTWEIKNAPRAFLGLTQKQTDQIITREVLRIKG</sequence>
<organism evidence="1 2">
    <name type="scientific">Aliivibrio fischeri</name>
    <name type="common">Vibrio fischeri</name>
    <dbReference type="NCBI Taxonomy" id="668"/>
    <lineage>
        <taxon>Bacteria</taxon>
        <taxon>Pseudomonadati</taxon>
        <taxon>Pseudomonadota</taxon>
        <taxon>Gammaproteobacteria</taxon>
        <taxon>Vibrionales</taxon>
        <taxon>Vibrionaceae</taxon>
        <taxon>Aliivibrio</taxon>
    </lineage>
</organism>
<accession>A0A510UFA4</accession>
<evidence type="ECO:0000313" key="2">
    <source>
        <dbReference type="Proteomes" id="UP000321787"/>
    </source>
</evidence>
<dbReference type="RefSeq" id="WP_146862892.1">
    <property type="nucleotide sequence ID" value="NZ_BJTZ01000005.1"/>
</dbReference>
<evidence type="ECO:0000313" key="1">
    <source>
        <dbReference type="EMBL" id="GEK13226.1"/>
    </source>
</evidence>
<dbReference type="EMBL" id="BJTZ01000005">
    <property type="protein sequence ID" value="GEK13226.1"/>
    <property type="molecule type" value="Genomic_DNA"/>
</dbReference>
<protein>
    <recommendedName>
        <fullName evidence="3">Virion morphogenesis protein</fullName>
    </recommendedName>
</protein>
<dbReference type="AlphaFoldDB" id="A0A510UFA4"/>
<dbReference type="InterPro" id="IPR006522">
    <property type="entry name" value="Phage_virion_morphogenesis"/>
</dbReference>
<comment type="caution">
    <text evidence="1">The sequence shown here is derived from an EMBL/GenBank/DDBJ whole genome shotgun (WGS) entry which is preliminary data.</text>
</comment>
<dbReference type="Pfam" id="PF05069">
    <property type="entry name" value="Phage_tail_S"/>
    <property type="match status" value="1"/>
</dbReference>
<reference evidence="1 2" key="1">
    <citation type="submission" date="2019-07" db="EMBL/GenBank/DDBJ databases">
        <title>Whole genome shotgun sequence of Aliivibrio fischeri NBRC 101058.</title>
        <authorList>
            <person name="Hosoyama A."/>
            <person name="Uohara A."/>
            <person name="Ohji S."/>
            <person name="Ichikawa N."/>
        </authorList>
    </citation>
    <scope>NUCLEOTIDE SEQUENCE [LARGE SCALE GENOMIC DNA]</scope>
    <source>
        <strain evidence="1 2">NBRC 101058</strain>
    </source>
</reference>
<evidence type="ECO:0008006" key="3">
    <source>
        <dbReference type="Google" id="ProtNLM"/>
    </source>
</evidence>
<proteinExistence type="predicted"/>
<gene>
    <name evidence="1" type="ORF">AFI02nite_12620</name>
</gene>
<name>A0A510UFA4_ALIFS</name>